<evidence type="ECO:0000256" key="1">
    <source>
        <dbReference type="SAM" id="SignalP"/>
    </source>
</evidence>
<evidence type="ECO:0000313" key="3">
    <source>
        <dbReference type="Proteomes" id="UP000054565"/>
    </source>
</evidence>
<proteinExistence type="predicted"/>
<dbReference type="Proteomes" id="UP000054565">
    <property type="component" value="Unassembled WGS sequence"/>
</dbReference>
<keyword evidence="1" id="KW-0732">Signal</keyword>
<protein>
    <submittedName>
        <fullName evidence="2">Uncharacterized protein</fullName>
    </submittedName>
</protein>
<feature type="signal peptide" evidence="1">
    <location>
        <begin position="1"/>
        <end position="20"/>
    </location>
</feature>
<accession>A0A0J7B0E2</accession>
<name>A0A0J7B0E2_COCIT</name>
<dbReference type="EMBL" id="DS028094">
    <property type="protein sequence ID" value="KMP03257.1"/>
    <property type="molecule type" value="Genomic_DNA"/>
</dbReference>
<dbReference type="AlphaFoldDB" id="A0A0J7B0E2"/>
<reference evidence="3" key="1">
    <citation type="journal article" date="2010" name="Genome Res.">
        <title>Population genomic sequencing of Coccidioides fungi reveals recent hybridization and transposon control.</title>
        <authorList>
            <person name="Neafsey D.E."/>
            <person name="Barker B.M."/>
            <person name="Sharpton T.J."/>
            <person name="Stajich J.E."/>
            <person name="Park D.J."/>
            <person name="Whiston E."/>
            <person name="Hung C.-Y."/>
            <person name="McMahan C."/>
            <person name="White J."/>
            <person name="Sykes S."/>
            <person name="Heiman D."/>
            <person name="Young S."/>
            <person name="Zeng Q."/>
            <person name="Abouelleil A."/>
            <person name="Aftuck L."/>
            <person name="Bessette D."/>
            <person name="Brown A."/>
            <person name="FitzGerald M."/>
            <person name="Lui A."/>
            <person name="Macdonald J.P."/>
            <person name="Priest M."/>
            <person name="Orbach M.J."/>
            <person name="Galgiani J.N."/>
            <person name="Kirkland T.N."/>
            <person name="Cole G.T."/>
            <person name="Birren B.W."/>
            <person name="Henn M.R."/>
            <person name="Taylor J.W."/>
            <person name="Rounsley S.D."/>
        </authorList>
    </citation>
    <scope>NUCLEOTIDE SEQUENCE [LARGE SCALE GENOMIC DNA]</scope>
    <source>
        <strain evidence="3">RMSCC 2394</strain>
    </source>
</reference>
<organism evidence="2 3">
    <name type="scientific">Coccidioides immitis RMSCC 2394</name>
    <dbReference type="NCBI Taxonomy" id="404692"/>
    <lineage>
        <taxon>Eukaryota</taxon>
        <taxon>Fungi</taxon>
        <taxon>Dikarya</taxon>
        <taxon>Ascomycota</taxon>
        <taxon>Pezizomycotina</taxon>
        <taxon>Eurotiomycetes</taxon>
        <taxon>Eurotiomycetidae</taxon>
        <taxon>Onygenales</taxon>
        <taxon>Onygenaceae</taxon>
        <taxon>Coccidioides</taxon>
    </lineage>
</organism>
<sequence length="108" mass="11810">MAHKPLWFMAFSSSTIVDLGLLPPGTQLMGVWLLGKSLSLSEAKRLGQRNRLHVSAVKPKLCLTGGMGDMDNVTAKLLEPHIPVVGPLCYRERGSSLFFGKRGEFDAQ</sequence>
<gene>
    <name evidence="2" type="ORF">CIRG_02949</name>
</gene>
<evidence type="ECO:0000313" key="2">
    <source>
        <dbReference type="EMBL" id="KMP03257.1"/>
    </source>
</evidence>
<feature type="chain" id="PRO_5005286374" evidence="1">
    <location>
        <begin position="21"/>
        <end position="108"/>
    </location>
</feature>